<dbReference type="EMBL" id="LGRX02026318">
    <property type="protein sequence ID" value="KAK3251038.1"/>
    <property type="molecule type" value="Genomic_DNA"/>
</dbReference>
<evidence type="ECO:0000313" key="4">
    <source>
        <dbReference type="EMBL" id="KAK3251038.1"/>
    </source>
</evidence>
<dbReference type="CDD" id="cd00190">
    <property type="entry name" value="Tryp_SPc"/>
    <property type="match status" value="1"/>
</dbReference>
<name>A0AAE0C9S2_9CHLO</name>
<comment type="caution">
    <text evidence="4">The sequence shown here is derived from an EMBL/GenBank/DDBJ whole genome shotgun (WGS) entry which is preliminary data.</text>
</comment>
<evidence type="ECO:0000313" key="5">
    <source>
        <dbReference type="Proteomes" id="UP001190700"/>
    </source>
</evidence>
<evidence type="ECO:0000259" key="3">
    <source>
        <dbReference type="PROSITE" id="PS50240"/>
    </source>
</evidence>
<accession>A0AAE0C9S2</accession>
<dbReference type="PROSITE" id="PS00135">
    <property type="entry name" value="TRYPSIN_SER"/>
    <property type="match status" value="1"/>
</dbReference>
<dbReference type="Gene3D" id="2.40.10.10">
    <property type="entry name" value="Trypsin-like serine proteases"/>
    <property type="match status" value="1"/>
</dbReference>
<reference evidence="4 5" key="1">
    <citation type="journal article" date="2015" name="Genome Biol. Evol.">
        <title>Comparative Genomics of a Bacterivorous Green Alga Reveals Evolutionary Causalities and Consequences of Phago-Mixotrophic Mode of Nutrition.</title>
        <authorList>
            <person name="Burns J.A."/>
            <person name="Paasch A."/>
            <person name="Narechania A."/>
            <person name="Kim E."/>
        </authorList>
    </citation>
    <scope>NUCLEOTIDE SEQUENCE [LARGE SCALE GENOMIC DNA]</scope>
    <source>
        <strain evidence="4 5">PLY_AMNH</strain>
    </source>
</reference>
<gene>
    <name evidence="4" type="ORF">CYMTET_39582</name>
</gene>
<dbReference type="PROSITE" id="PS50240">
    <property type="entry name" value="TRYPSIN_DOM"/>
    <property type="match status" value="1"/>
</dbReference>
<evidence type="ECO:0000256" key="2">
    <source>
        <dbReference type="RuleBase" id="RU363034"/>
    </source>
</evidence>
<dbReference type="Pfam" id="PF00089">
    <property type="entry name" value="Trypsin"/>
    <property type="match status" value="1"/>
</dbReference>
<keyword evidence="2" id="KW-0378">Hydrolase</keyword>
<dbReference type="SUPFAM" id="SSF50494">
    <property type="entry name" value="Trypsin-like serine proteases"/>
    <property type="match status" value="1"/>
</dbReference>
<dbReference type="PROSITE" id="PS00134">
    <property type="entry name" value="TRYPSIN_HIS"/>
    <property type="match status" value="1"/>
</dbReference>
<keyword evidence="5" id="KW-1185">Reference proteome</keyword>
<dbReference type="InterPro" id="IPR009003">
    <property type="entry name" value="Peptidase_S1_PA"/>
</dbReference>
<protein>
    <recommendedName>
        <fullName evidence="3">Peptidase S1 domain-containing protein</fullName>
    </recommendedName>
</protein>
<dbReference type="PANTHER" id="PTHR24252">
    <property type="entry name" value="ACROSIN-RELATED"/>
    <property type="match status" value="1"/>
</dbReference>
<dbReference type="InterPro" id="IPR018114">
    <property type="entry name" value="TRYPSIN_HIS"/>
</dbReference>
<organism evidence="4 5">
    <name type="scientific">Cymbomonas tetramitiformis</name>
    <dbReference type="NCBI Taxonomy" id="36881"/>
    <lineage>
        <taxon>Eukaryota</taxon>
        <taxon>Viridiplantae</taxon>
        <taxon>Chlorophyta</taxon>
        <taxon>Pyramimonadophyceae</taxon>
        <taxon>Pyramimonadales</taxon>
        <taxon>Pyramimonadaceae</taxon>
        <taxon>Cymbomonas</taxon>
    </lineage>
</organism>
<evidence type="ECO:0000256" key="1">
    <source>
        <dbReference type="ARBA" id="ARBA00023157"/>
    </source>
</evidence>
<keyword evidence="1" id="KW-1015">Disulfide bond</keyword>
<proteinExistence type="predicted"/>
<dbReference type="GO" id="GO:0004252">
    <property type="term" value="F:serine-type endopeptidase activity"/>
    <property type="evidence" value="ECO:0007669"/>
    <property type="project" value="InterPro"/>
</dbReference>
<dbReference type="GO" id="GO:0006508">
    <property type="term" value="P:proteolysis"/>
    <property type="evidence" value="ECO:0007669"/>
    <property type="project" value="UniProtKB-KW"/>
</dbReference>
<dbReference type="InterPro" id="IPR001254">
    <property type="entry name" value="Trypsin_dom"/>
</dbReference>
<feature type="domain" description="Peptidase S1" evidence="3">
    <location>
        <begin position="303"/>
        <end position="573"/>
    </location>
</feature>
<dbReference type="Proteomes" id="UP001190700">
    <property type="component" value="Unassembled WGS sequence"/>
</dbReference>
<sequence length="574" mass="64231">MVNVHTEACNFFDACELVQFELKSSEGKNALLNGLDPALKYSLRSRAWTDADVTRWNARFLQPKASISVRAPLIYASETFSAYYMYTHTDLKRFSVATVRADAPHHVIRDYASKAIDSALQIKLVPDAPPSRVLQASPFWKENIDDIHAYDDRISWYVKMDSANYSFEVGGRVKADKALVINFESLNNAYVELGIDDTFGYGMCAPMKTRYVSTPDTPDGFALEPHPHHGFYSVASHGVIVTSGSSFIKKSELFKPMHSGVRVNLTFPISFKSQSPSCRPNVLAIEQTSKTSFGKRVNRTERVVGGDLVKLHGKFPFMVSVQRSFDDEENAIHAHVCGGSLIAPNFVLTAAHCIGSIKTNWLNHTNCFTDAHHVDVGRLSLSNESEMRCVEEIPIADVVVHPDYDGDKLLYDFALLRLVADSSYEPIQLYDPMAKTLENVRAHKQMMTSVGWGHTAYKGHLSDDLMMMNTFIYDQDRCRYSYDNVVLENGDKAKVAGVYFGDHNFCAYHKVGNTVIDSCQGDSGGPIFFVHQNVSYLMGVVSFGYECAYRHSAVPGVYANATHVLDWIREHVDI</sequence>
<dbReference type="InterPro" id="IPR001314">
    <property type="entry name" value="Peptidase_S1A"/>
</dbReference>
<keyword evidence="2" id="KW-0645">Protease</keyword>
<dbReference type="AlphaFoldDB" id="A0AAE0C9S2"/>
<dbReference type="PANTHER" id="PTHR24252:SF7">
    <property type="entry name" value="HYALIN"/>
    <property type="match status" value="1"/>
</dbReference>
<dbReference type="SMART" id="SM00020">
    <property type="entry name" value="Tryp_SPc"/>
    <property type="match status" value="1"/>
</dbReference>
<dbReference type="InterPro" id="IPR033116">
    <property type="entry name" value="TRYPSIN_SER"/>
</dbReference>
<dbReference type="InterPro" id="IPR043504">
    <property type="entry name" value="Peptidase_S1_PA_chymotrypsin"/>
</dbReference>
<dbReference type="PRINTS" id="PR00722">
    <property type="entry name" value="CHYMOTRYPSIN"/>
</dbReference>
<keyword evidence="2" id="KW-0720">Serine protease</keyword>